<dbReference type="GO" id="GO:0005524">
    <property type="term" value="F:ATP binding"/>
    <property type="evidence" value="ECO:0007669"/>
    <property type="project" value="UniProtKB-KW"/>
</dbReference>
<dbReference type="InterPro" id="IPR049730">
    <property type="entry name" value="SNF2/RAD54-like_C"/>
</dbReference>
<dbReference type="InterPro" id="IPR001650">
    <property type="entry name" value="Helicase_C-like"/>
</dbReference>
<keyword evidence="1" id="KW-0547">Nucleotide-binding</keyword>
<evidence type="ECO:0000256" key="3">
    <source>
        <dbReference type="ARBA" id="ARBA00022840"/>
    </source>
</evidence>
<dbReference type="SUPFAM" id="SSF52540">
    <property type="entry name" value="P-loop containing nucleoside triphosphate hydrolases"/>
    <property type="match status" value="2"/>
</dbReference>
<dbReference type="InterPro" id="IPR027417">
    <property type="entry name" value="P-loop_NTPase"/>
</dbReference>
<comment type="caution">
    <text evidence="7">The sequence shown here is derived from an EMBL/GenBank/DDBJ whole genome shotgun (WGS) entry which is preliminary data.</text>
</comment>
<dbReference type="GO" id="GO:0016787">
    <property type="term" value="F:hydrolase activity"/>
    <property type="evidence" value="ECO:0007669"/>
    <property type="project" value="UniProtKB-KW"/>
</dbReference>
<keyword evidence="2" id="KW-0378">Hydrolase</keyword>
<feature type="domain" description="Helicase ATP-binding" evidence="5">
    <location>
        <begin position="521"/>
        <end position="668"/>
    </location>
</feature>
<dbReference type="Gene3D" id="3.40.50.300">
    <property type="entry name" value="P-loop containing nucleotide triphosphate hydrolases"/>
    <property type="match status" value="1"/>
</dbReference>
<protein>
    <recommendedName>
        <fullName evidence="9">Helicase, SNF2/RAD54 family</fullName>
    </recommendedName>
</protein>
<dbReference type="Proteomes" id="UP000019678">
    <property type="component" value="Unassembled WGS sequence"/>
</dbReference>
<dbReference type="InterPro" id="IPR014001">
    <property type="entry name" value="Helicase_ATP-bd"/>
</dbReference>
<dbReference type="InterPro" id="IPR038718">
    <property type="entry name" value="SNF2-like_sf"/>
</dbReference>
<dbReference type="PROSITE" id="PS51192">
    <property type="entry name" value="HELICASE_ATP_BIND_1"/>
    <property type="match status" value="1"/>
</dbReference>
<feature type="region of interest" description="Disordered" evidence="4">
    <location>
        <begin position="46"/>
        <end position="70"/>
    </location>
</feature>
<evidence type="ECO:0000256" key="4">
    <source>
        <dbReference type="SAM" id="MobiDB-lite"/>
    </source>
</evidence>
<dbReference type="PROSITE" id="PS51194">
    <property type="entry name" value="HELICASE_CTER"/>
    <property type="match status" value="1"/>
</dbReference>
<evidence type="ECO:0000256" key="2">
    <source>
        <dbReference type="ARBA" id="ARBA00022801"/>
    </source>
</evidence>
<accession>A0A017TJT6</accession>
<dbReference type="SMART" id="SM00490">
    <property type="entry name" value="HELICc"/>
    <property type="match status" value="1"/>
</dbReference>
<dbReference type="Pfam" id="PF00271">
    <property type="entry name" value="Helicase_C"/>
    <property type="match status" value="1"/>
</dbReference>
<dbReference type="EMBL" id="ASRX01000002">
    <property type="protein sequence ID" value="EYF08916.1"/>
    <property type="molecule type" value="Genomic_DNA"/>
</dbReference>
<dbReference type="CDD" id="cd18793">
    <property type="entry name" value="SF2_C_SNF"/>
    <property type="match status" value="1"/>
</dbReference>
<evidence type="ECO:0008006" key="9">
    <source>
        <dbReference type="Google" id="ProtNLM"/>
    </source>
</evidence>
<dbReference type="PANTHER" id="PTHR45626">
    <property type="entry name" value="TRANSCRIPTION TERMINATION FACTOR 2-RELATED"/>
    <property type="match status" value="1"/>
</dbReference>
<feature type="domain" description="Helicase C-terminal" evidence="6">
    <location>
        <begin position="786"/>
        <end position="946"/>
    </location>
</feature>
<dbReference type="eggNOG" id="COG0553">
    <property type="taxonomic scope" value="Bacteria"/>
</dbReference>
<evidence type="ECO:0000259" key="5">
    <source>
        <dbReference type="PROSITE" id="PS51192"/>
    </source>
</evidence>
<dbReference type="Pfam" id="PF00176">
    <property type="entry name" value="SNF2-rel_dom"/>
    <property type="match status" value="1"/>
</dbReference>
<dbReference type="STRING" id="1192034.CAP_2777"/>
<dbReference type="InterPro" id="IPR050628">
    <property type="entry name" value="SNF2_RAD54_helicase_TF"/>
</dbReference>
<dbReference type="InterPro" id="IPR000330">
    <property type="entry name" value="SNF2_N"/>
</dbReference>
<reference evidence="7 8" key="1">
    <citation type="submission" date="2013-05" db="EMBL/GenBank/DDBJ databases">
        <title>Genome assembly of Chondromyces apiculatus DSM 436.</title>
        <authorList>
            <person name="Sharma G."/>
            <person name="Khatri I."/>
            <person name="Kaur C."/>
            <person name="Mayilraj S."/>
            <person name="Subramanian S."/>
        </authorList>
    </citation>
    <scope>NUCLEOTIDE SEQUENCE [LARGE SCALE GENOMIC DNA]</scope>
    <source>
        <strain evidence="7 8">DSM 436</strain>
    </source>
</reference>
<keyword evidence="8" id="KW-1185">Reference proteome</keyword>
<dbReference type="SMART" id="SM00487">
    <property type="entry name" value="DEXDc"/>
    <property type="match status" value="1"/>
</dbReference>
<proteinExistence type="predicted"/>
<organism evidence="7 8">
    <name type="scientific">Chondromyces apiculatus DSM 436</name>
    <dbReference type="NCBI Taxonomy" id="1192034"/>
    <lineage>
        <taxon>Bacteria</taxon>
        <taxon>Pseudomonadati</taxon>
        <taxon>Myxococcota</taxon>
        <taxon>Polyangia</taxon>
        <taxon>Polyangiales</taxon>
        <taxon>Polyangiaceae</taxon>
        <taxon>Chondromyces</taxon>
    </lineage>
</organism>
<evidence type="ECO:0000313" key="7">
    <source>
        <dbReference type="EMBL" id="EYF08916.1"/>
    </source>
</evidence>
<dbReference type="AlphaFoldDB" id="A0A017TJT6"/>
<evidence type="ECO:0000259" key="6">
    <source>
        <dbReference type="PROSITE" id="PS51194"/>
    </source>
</evidence>
<dbReference type="Gene3D" id="3.40.50.10810">
    <property type="entry name" value="Tandem AAA-ATPase domain"/>
    <property type="match status" value="1"/>
</dbReference>
<name>A0A017TJT6_9BACT</name>
<keyword evidence="3" id="KW-0067">ATP-binding</keyword>
<evidence type="ECO:0000313" key="8">
    <source>
        <dbReference type="Proteomes" id="UP000019678"/>
    </source>
</evidence>
<sequence>MAHAGTTASHYLGGRGRQAPFEGVIVREAGTGRTQSYEGAVIREASPVSAGSAAGPGASTGSGGGARPAHVEQRSAKLRYILRRQPGGLGLERWLVLPDGREEPVRGPLVKARLPEGTTILPTHEDITLDRLVGNKQFGYMPAERTAEIFAALAGVEDVRVEERAVSVSGELCMPRGRVIDAPNGGVALVVERDPAITEVLTAGLVLRGDVLHRLGEMEMTGMRLEKLPSRRVFPKADLGQVVTQVLPALAKRFPIEVRTKRLPRTQKGARPRILFQLLQRGHTLSVIPSLVYGDPPQARVEGARLVHLRGSTPVRDESAERDLLNRLRAELNLVPGRCVDFDGGEAARFAARLQGWSAREGGEDHRQLFDKAVLVPRLVVDEHKIDVFFVLREEGDEGGGDEDEGTRVDAATVIRSWQDGLPLVPLAEGGWAPLPRAWLDQHGQRVADLLAAKRDDGVVSAAALPTVVELCDALEIPRPASFARLLPLFQGFDAVPPAELPADLTATLRPYQRQGVDWLCFLREAGLGAVLADDMGLGKTLQMLCALKDRALVVCPRSVVHNWALEIQRFRPGLRVSVYHGPRRALDRSADVTLTTYSVLRLDAEVLAAEAWGTVVLDEAQVVKNPDSQVARAAYALKAEFRVSLSGTPVENRLEELWSQMHFTNRGLLGGFSDFQERFAKPIAAGTPAAAARLRQKIRPFVMRRLKREVAPELPPRTDSVLYCDLEDSERAVYDAVMAATRKEVVAKLAEGGSVLAALEALLRLRQAACHPALVPGQSASTSSKVERLVEALVDAAADGHKALVFSQWTSLLDLVEPHLAAVGIGFTRLDGSTRDRAGVVASFQDPGGPPVLLISLKAGGTGLNLTAADHVFLMDPWWNPAVEDQAADRAHRIGQDRPVMVYRLVAKDTVEEGILGLQEKKRALAGAALGEVEQAAALTREDLLSLLR</sequence>
<dbReference type="GO" id="GO:0006281">
    <property type="term" value="P:DNA repair"/>
    <property type="evidence" value="ECO:0007669"/>
    <property type="project" value="TreeGrafter"/>
</dbReference>
<feature type="compositionally biased region" description="Low complexity" evidence="4">
    <location>
        <begin position="46"/>
        <end position="57"/>
    </location>
</feature>
<evidence type="ECO:0000256" key="1">
    <source>
        <dbReference type="ARBA" id="ARBA00022741"/>
    </source>
</evidence>
<gene>
    <name evidence="7" type="ORF">CAP_2777</name>
</gene>
<dbReference type="GO" id="GO:0008094">
    <property type="term" value="F:ATP-dependent activity, acting on DNA"/>
    <property type="evidence" value="ECO:0007669"/>
    <property type="project" value="TreeGrafter"/>
</dbReference>